<geneLocation type="plasmid" evidence="9">
    <name>pojf2_1</name>
</geneLocation>
<evidence type="ECO:0000256" key="1">
    <source>
        <dbReference type="ARBA" id="ARBA00012513"/>
    </source>
</evidence>
<dbReference type="InterPro" id="IPR014774">
    <property type="entry name" value="KaiC-like_dom"/>
</dbReference>
<dbReference type="PANTHER" id="PTHR42926:SF1">
    <property type="entry name" value="CIRCADIAN CLOCK OSCILLATOR PROTEIN KAIC 1"/>
    <property type="match status" value="1"/>
</dbReference>
<dbReference type="EMBL" id="CP042998">
    <property type="protein sequence ID" value="QEH39261.1"/>
    <property type="molecule type" value="Genomic_DNA"/>
</dbReference>
<evidence type="ECO:0000256" key="6">
    <source>
        <dbReference type="ARBA" id="ARBA00022801"/>
    </source>
</evidence>
<evidence type="ECO:0000256" key="4">
    <source>
        <dbReference type="ARBA" id="ARBA00022737"/>
    </source>
</evidence>
<keyword evidence="2" id="KW-0597">Phosphoprotein</keyword>
<dbReference type="NCBIfam" id="NF006799">
    <property type="entry name" value="PRK09302.1"/>
    <property type="match status" value="1"/>
</dbReference>
<dbReference type="OrthoDB" id="9783783at2"/>
<dbReference type="PROSITE" id="PS51146">
    <property type="entry name" value="KAIC"/>
    <property type="match status" value="2"/>
</dbReference>
<name>A0A5B9WH46_9BACT</name>
<dbReference type="RefSeq" id="WP_148599148.1">
    <property type="nucleotide sequence ID" value="NZ_CP042998.1"/>
</dbReference>
<evidence type="ECO:0000256" key="3">
    <source>
        <dbReference type="ARBA" id="ARBA00022679"/>
    </source>
</evidence>
<dbReference type="Pfam" id="PF06745">
    <property type="entry name" value="ATPase"/>
    <property type="match status" value="2"/>
</dbReference>
<dbReference type="InterPro" id="IPR027417">
    <property type="entry name" value="P-loop_NTPase"/>
</dbReference>
<dbReference type="GO" id="GO:0004674">
    <property type="term" value="F:protein serine/threonine kinase activity"/>
    <property type="evidence" value="ECO:0007669"/>
    <property type="project" value="UniProtKB-EC"/>
</dbReference>
<dbReference type="PANTHER" id="PTHR42926">
    <property type="match status" value="1"/>
</dbReference>
<dbReference type="InterPro" id="IPR030665">
    <property type="entry name" value="KaiC"/>
</dbReference>
<evidence type="ECO:0000259" key="7">
    <source>
        <dbReference type="PROSITE" id="PS51146"/>
    </source>
</evidence>
<dbReference type="Gene3D" id="3.40.50.300">
    <property type="entry name" value="P-loop containing nucleotide triphosphate hydrolases"/>
    <property type="match status" value="2"/>
</dbReference>
<evidence type="ECO:0000313" key="9">
    <source>
        <dbReference type="Proteomes" id="UP000324233"/>
    </source>
</evidence>
<protein>
    <recommendedName>
        <fullName evidence="1">non-specific serine/threonine protein kinase</fullName>
        <ecNumber evidence="1">2.7.11.1</ecNumber>
    </recommendedName>
</protein>
<evidence type="ECO:0000256" key="5">
    <source>
        <dbReference type="ARBA" id="ARBA00022777"/>
    </source>
</evidence>
<feature type="domain" description="KaiC" evidence="7">
    <location>
        <begin position="15"/>
        <end position="256"/>
    </location>
</feature>
<proteinExistence type="predicted"/>
<evidence type="ECO:0000256" key="2">
    <source>
        <dbReference type="ARBA" id="ARBA00022553"/>
    </source>
</evidence>
<keyword evidence="5 8" id="KW-0418">Kinase</keyword>
<dbReference type="Proteomes" id="UP000324233">
    <property type="component" value="Plasmid pOJF2_1"/>
</dbReference>
<evidence type="ECO:0000313" key="8">
    <source>
        <dbReference type="EMBL" id="QEH39261.1"/>
    </source>
</evidence>
<dbReference type="EC" id="2.7.11.1" evidence="1"/>
<dbReference type="InterPro" id="IPR010624">
    <property type="entry name" value="KaiC_dom"/>
</dbReference>
<dbReference type="InterPro" id="IPR003593">
    <property type="entry name" value="AAA+_ATPase"/>
</dbReference>
<accession>A0A5B9WH46</accession>
<dbReference type="InterPro" id="IPR051347">
    <property type="entry name" value="Circadian_clock_KaiC-rel"/>
</dbReference>
<dbReference type="KEGG" id="agv:OJF2_78760"/>
<gene>
    <name evidence="8" type="primary">kaiC</name>
    <name evidence="8" type="ORF">OJF2_78760</name>
</gene>
<dbReference type="PIRSF" id="PIRSF039117">
    <property type="entry name" value="KaiC"/>
    <property type="match status" value="1"/>
</dbReference>
<dbReference type="GO" id="GO:0005524">
    <property type="term" value="F:ATP binding"/>
    <property type="evidence" value="ECO:0007669"/>
    <property type="project" value="InterPro"/>
</dbReference>
<dbReference type="SMART" id="SM00382">
    <property type="entry name" value="AAA"/>
    <property type="match status" value="2"/>
</dbReference>
<keyword evidence="8" id="KW-0614">Plasmid</keyword>
<dbReference type="SUPFAM" id="SSF52540">
    <property type="entry name" value="P-loop containing nucleoside triphosphate hydrolases"/>
    <property type="match status" value="2"/>
</dbReference>
<organism evidence="8 9">
    <name type="scientific">Aquisphaera giovannonii</name>
    <dbReference type="NCBI Taxonomy" id="406548"/>
    <lineage>
        <taxon>Bacteria</taxon>
        <taxon>Pseudomonadati</taxon>
        <taxon>Planctomycetota</taxon>
        <taxon>Planctomycetia</taxon>
        <taxon>Isosphaerales</taxon>
        <taxon>Isosphaeraceae</taxon>
        <taxon>Aquisphaera</taxon>
    </lineage>
</organism>
<feature type="domain" description="KaiC" evidence="7">
    <location>
        <begin position="257"/>
        <end position="489"/>
    </location>
</feature>
<reference evidence="8 9" key="1">
    <citation type="submission" date="2019-08" db="EMBL/GenBank/DDBJ databases">
        <title>Deep-cultivation of Planctomycetes and their phenomic and genomic characterization uncovers novel biology.</title>
        <authorList>
            <person name="Wiegand S."/>
            <person name="Jogler M."/>
            <person name="Boedeker C."/>
            <person name="Pinto D."/>
            <person name="Vollmers J."/>
            <person name="Rivas-Marin E."/>
            <person name="Kohn T."/>
            <person name="Peeters S.H."/>
            <person name="Heuer A."/>
            <person name="Rast P."/>
            <person name="Oberbeckmann S."/>
            <person name="Bunk B."/>
            <person name="Jeske O."/>
            <person name="Meyerdierks A."/>
            <person name="Storesund J.E."/>
            <person name="Kallscheuer N."/>
            <person name="Luecker S."/>
            <person name="Lage O.M."/>
            <person name="Pohl T."/>
            <person name="Merkel B.J."/>
            <person name="Hornburger P."/>
            <person name="Mueller R.-W."/>
            <person name="Bruemmer F."/>
            <person name="Labrenz M."/>
            <person name="Spormann A.M."/>
            <person name="Op den Camp H."/>
            <person name="Overmann J."/>
            <person name="Amann R."/>
            <person name="Jetten M.S.M."/>
            <person name="Mascher T."/>
            <person name="Medema M.H."/>
            <person name="Devos D.P."/>
            <person name="Kaster A.-K."/>
            <person name="Ovreas L."/>
            <person name="Rohde M."/>
            <person name="Galperin M.Y."/>
            <person name="Jogler C."/>
        </authorList>
    </citation>
    <scope>NUCLEOTIDE SEQUENCE [LARGE SCALE GENOMIC DNA]</scope>
    <source>
        <strain evidence="8 9">OJF2</strain>
        <plasmid evidence="9">pojf2_1</plasmid>
    </source>
</reference>
<keyword evidence="9" id="KW-1185">Reference proteome</keyword>
<keyword evidence="4" id="KW-0677">Repeat</keyword>
<keyword evidence="3 8" id="KW-0808">Transferase</keyword>
<dbReference type="AlphaFoldDB" id="A0A5B9WH46"/>
<dbReference type="GO" id="GO:0016787">
    <property type="term" value="F:hydrolase activity"/>
    <property type="evidence" value="ECO:0007669"/>
    <property type="project" value="UniProtKB-KW"/>
</dbReference>
<sequence length="498" mass="55165">MSHATPDIAPTEPLRRIPTGVRGFEHISLGGLDQGRTTLVVGTSGSGKTLFATEVLYRTIVEQGRNAVFVTFEERPGDVVRNVHRLGWDLPALLRDGRLVILDASMDRAFVEEAGDYDLSGIVSQVGHAVAELGAELVVIDSLGALFYQFQNPAILRREIARLCDNLREMRVTSLLTAERLEEYGPISRFGFEEFVSDCCIVLRHQLVEEKVRRTIQIYKLRGDRHYKDEFPFTIEREGICILPLAAAELTQASSTDRISFGSPALDEMAGGGLFQDSVILVSGPTGSGKTLLGTTFASEACRRGERVLLLGYEESRPQLARNALSWGVDFEEWERQGLLRMVCQYPEAQGLEGHLYAIQREVDRFLPRRLVVDSVSALERAGNVRNFREFVIGLTSLVKRREMCSLLTSSSPRLSGGDSITDAHISTITDAILLLRYVERNGALDRGVMMIKMRGSQHDKRFHEFTIDGSGLHIGEPFPYVPNGLLGVPSAGGDGRE</sequence>
<keyword evidence="6" id="KW-0378">Hydrolase</keyword>